<evidence type="ECO:0000313" key="2">
    <source>
        <dbReference type="Proteomes" id="UP001221898"/>
    </source>
</evidence>
<accession>A0AAD7RSP7</accession>
<keyword evidence="2" id="KW-1185">Reference proteome</keyword>
<proteinExistence type="predicted"/>
<reference evidence="1" key="1">
    <citation type="journal article" date="2023" name="Science">
        <title>Genome structures resolve the early diversification of teleost fishes.</title>
        <authorList>
            <person name="Parey E."/>
            <person name="Louis A."/>
            <person name="Montfort J."/>
            <person name="Bouchez O."/>
            <person name="Roques C."/>
            <person name="Iampietro C."/>
            <person name="Lluch J."/>
            <person name="Castinel A."/>
            <person name="Donnadieu C."/>
            <person name="Desvignes T."/>
            <person name="Floi Bucao C."/>
            <person name="Jouanno E."/>
            <person name="Wen M."/>
            <person name="Mejri S."/>
            <person name="Dirks R."/>
            <person name="Jansen H."/>
            <person name="Henkel C."/>
            <person name="Chen W.J."/>
            <person name="Zahm M."/>
            <person name="Cabau C."/>
            <person name="Klopp C."/>
            <person name="Thompson A.W."/>
            <person name="Robinson-Rechavi M."/>
            <person name="Braasch I."/>
            <person name="Lecointre G."/>
            <person name="Bobe J."/>
            <person name="Postlethwait J.H."/>
            <person name="Berthelot C."/>
            <person name="Roest Crollius H."/>
            <person name="Guiguen Y."/>
        </authorList>
    </citation>
    <scope>NUCLEOTIDE SEQUENCE</scope>
    <source>
        <strain evidence="1">NC1722</strain>
    </source>
</reference>
<evidence type="ECO:0000313" key="1">
    <source>
        <dbReference type="EMBL" id="KAJ8389612.1"/>
    </source>
</evidence>
<comment type="caution">
    <text evidence="1">The sequence shown here is derived from an EMBL/GenBank/DDBJ whole genome shotgun (WGS) entry which is preliminary data.</text>
</comment>
<dbReference type="EMBL" id="JAINUG010000180">
    <property type="protein sequence ID" value="KAJ8389612.1"/>
    <property type="molecule type" value="Genomic_DNA"/>
</dbReference>
<sequence>MESCQCLEQNFKTGWPLRSKGAADVASVIINKLFEFGLVDKVITDQGKDCVYETSTKYTPYFSLFYRHPKLPEVLNSSSIGDVICDPAKDIDEKIERVKALQAELLGNTEKAEGNRRKAFESQRGNVKSFNIHKGEEVQKKEGRCFAKIFIYSNLRSSNCTALYDHCYCDKSQSEAEIDDLKEDPDNSPGLDP</sequence>
<name>A0AAD7RSP7_9TELE</name>
<dbReference type="Proteomes" id="UP001221898">
    <property type="component" value="Unassembled WGS sequence"/>
</dbReference>
<dbReference type="AlphaFoldDB" id="A0AAD7RSP7"/>
<organism evidence="1 2">
    <name type="scientific">Aldrovandia affinis</name>
    <dbReference type="NCBI Taxonomy" id="143900"/>
    <lineage>
        <taxon>Eukaryota</taxon>
        <taxon>Metazoa</taxon>
        <taxon>Chordata</taxon>
        <taxon>Craniata</taxon>
        <taxon>Vertebrata</taxon>
        <taxon>Euteleostomi</taxon>
        <taxon>Actinopterygii</taxon>
        <taxon>Neopterygii</taxon>
        <taxon>Teleostei</taxon>
        <taxon>Notacanthiformes</taxon>
        <taxon>Halosauridae</taxon>
        <taxon>Aldrovandia</taxon>
    </lineage>
</organism>
<protein>
    <submittedName>
        <fullName evidence="1">Uncharacterized protein</fullName>
    </submittedName>
</protein>
<gene>
    <name evidence="1" type="ORF">AAFF_G00118490</name>
</gene>